<evidence type="ECO:0000256" key="1">
    <source>
        <dbReference type="SAM" id="MobiDB-lite"/>
    </source>
</evidence>
<feature type="compositionally biased region" description="Gly residues" evidence="1">
    <location>
        <begin position="92"/>
        <end position="108"/>
    </location>
</feature>
<protein>
    <submittedName>
        <fullName evidence="2">Uncharacterized protein</fullName>
    </submittedName>
</protein>
<dbReference type="AlphaFoldDB" id="A0A7S4NCS2"/>
<organism evidence="2">
    <name type="scientific">Paramoeba aestuarina</name>
    <dbReference type="NCBI Taxonomy" id="180227"/>
    <lineage>
        <taxon>Eukaryota</taxon>
        <taxon>Amoebozoa</taxon>
        <taxon>Discosea</taxon>
        <taxon>Flabellinia</taxon>
        <taxon>Dactylopodida</taxon>
        <taxon>Paramoebidae</taxon>
        <taxon>Paramoeba</taxon>
    </lineage>
</organism>
<dbReference type="EMBL" id="HBKR01005172">
    <property type="protein sequence ID" value="CAE2280621.1"/>
    <property type="molecule type" value="Transcribed_RNA"/>
</dbReference>
<sequence length="432" mass="47099">MRGGRNNTTQEREGGGVRRGERNFPSSATPTTPSTPTHSSLSHPPSYLSSPHLLSHPPHHLASSHSNPSFSSPHVLNKSFPAQQRGGEGEGEAGGGSEGGEGGGAGEGGEGEALSSSGGGSGGRTVVVQAREYFRLSQKLQETPEQMTAEDHIDMNRYKTFMLDGEYVDSSCAAALADSKLVSLELGLDLLKSQITSLDQDCSLPLADDFMEKWKKETTAERKKEAQELASSSSFSLSNLSAFSSGDFTPSASLSSSLPSELPSSSFSSSSTSFAFSTILRTSDKRKSSHSLFQSDSLPVPLSPPPLPPLSFLSPEEVNLRKRKISLSSCAQPFVPFQSEEDFFQRICAFDVFKKELSNVDGWDTKIDNKTKKMMQQISEITGTMSTKLRSPTEIPNEEHLLLNQLLYLRERDAHVDFCKELQHWRGEKTQR</sequence>
<reference evidence="2" key="1">
    <citation type="submission" date="2021-01" db="EMBL/GenBank/DDBJ databases">
        <authorList>
            <person name="Corre E."/>
            <person name="Pelletier E."/>
            <person name="Niang G."/>
            <person name="Scheremetjew M."/>
            <person name="Finn R."/>
            <person name="Kale V."/>
            <person name="Holt S."/>
            <person name="Cochrane G."/>
            <person name="Meng A."/>
            <person name="Brown T."/>
            <person name="Cohen L."/>
        </authorList>
    </citation>
    <scope>NUCLEOTIDE SEQUENCE</scope>
    <source>
        <strain evidence="2">SoJaBio B1-5/56/2</strain>
    </source>
</reference>
<accession>A0A7S4NCS2</accession>
<gene>
    <name evidence="2" type="ORF">NAES01612_LOCUS3460</name>
</gene>
<feature type="compositionally biased region" description="Basic and acidic residues" evidence="1">
    <location>
        <begin position="10"/>
        <end position="22"/>
    </location>
</feature>
<proteinExistence type="predicted"/>
<evidence type="ECO:0000313" key="2">
    <source>
        <dbReference type="EMBL" id="CAE2280621.1"/>
    </source>
</evidence>
<feature type="region of interest" description="Disordered" evidence="1">
    <location>
        <begin position="1"/>
        <end position="124"/>
    </location>
</feature>
<feature type="compositionally biased region" description="Low complexity" evidence="1">
    <location>
        <begin position="25"/>
        <end position="74"/>
    </location>
</feature>
<name>A0A7S4NCS2_9EUKA</name>